<dbReference type="InterPro" id="IPR038461">
    <property type="entry name" value="Schlafen_AlbA_2_dom_sf"/>
</dbReference>
<reference evidence="2 3" key="1">
    <citation type="submission" date="2023-06" db="EMBL/GenBank/DDBJ databases">
        <title>Genome sequence of Methancorpusculaceae sp. Cs1.</title>
        <authorList>
            <person name="Protasov E."/>
            <person name="Platt K."/>
            <person name="Poehlein A."/>
            <person name="Daniel R."/>
            <person name="Brune A."/>
        </authorList>
    </citation>
    <scope>NUCLEOTIDE SEQUENCE [LARGE SCALE GENOMIC DNA]</scope>
    <source>
        <strain evidence="2 3">Cs1</strain>
    </source>
</reference>
<dbReference type="AlphaFoldDB" id="A0AAE4MEX2"/>
<proteinExistence type="predicted"/>
<evidence type="ECO:0000313" key="2">
    <source>
        <dbReference type="EMBL" id="MDV0443680.1"/>
    </source>
</evidence>
<dbReference type="Gene3D" id="3.30.565.60">
    <property type="match status" value="1"/>
</dbReference>
<feature type="domain" description="Schlafen AlbA-2" evidence="1">
    <location>
        <begin position="21"/>
        <end position="126"/>
    </location>
</feature>
<keyword evidence="3" id="KW-1185">Reference proteome</keyword>
<dbReference type="Gene3D" id="3.30.950.30">
    <property type="entry name" value="Schlafen, AAA domain"/>
    <property type="match status" value="1"/>
</dbReference>
<organism evidence="2 3">
    <name type="scientific">Methanorbis rubei</name>
    <dbReference type="NCBI Taxonomy" id="3028300"/>
    <lineage>
        <taxon>Archaea</taxon>
        <taxon>Methanobacteriati</taxon>
        <taxon>Methanobacteriota</taxon>
        <taxon>Stenosarchaea group</taxon>
        <taxon>Methanomicrobia</taxon>
        <taxon>Methanomicrobiales</taxon>
        <taxon>Methanocorpusculaceae</taxon>
        <taxon>Methanorbis</taxon>
    </lineage>
</organism>
<dbReference type="RefSeq" id="WP_338096203.1">
    <property type="nucleotide sequence ID" value="NZ_JAWDKB010000004.1"/>
</dbReference>
<dbReference type="PANTHER" id="PTHR30595">
    <property type="entry name" value="GLPR-RELATED TRANSCRIPTIONAL REPRESSOR"/>
    <property type="match status" value="1"/>
</dbReference>
<dbReference type="EMBL" id="JAWDKB010000004">
    <property type="protein sequence ID" value="MDV0443680.1"/>
    <property type="molecule type" value="Genomic_DNA"/>
</dbReference>
<name>A0AAE4MEX2_9EURY</name>
<dbReference type="Pfam" id="PF04326">
    <property type="entry name" value="SLFN_AlbA_2"/>
    <property type="match status" value="1"/>
</dbReference>
<dbReference type="Pfam" id="PF13749">
    <property type="entry name" value="HATPase_c_4"/>
    <property type="match status" value="1"/>
</dbReference>
<evidence type="ECO:0000313" key="3">
    <source>
        <dbReference type="Proteomes" id="UP001283212"/>
    </source>
</evidence>
<comment type="caution">
    <text evidence="2">The sequence shown here is derived from an EMBL/GenBank/DDBJ whole genome shotgun (WGS) entry which is preliminary data.</text>
</comment>
<dbReference type="PANTHER" id="PTHR30595:SF6">
    <property type="entry name" value="SCHLAFEN ALBA-2 DOMAIN-CONTAINING PROTEIN"/>
    <property type="match status" value="1"/>
</dbReference>
<gene>
    <name evidence="2" type="ORF">McpCs1_10580</name>
</gene>
<accession>A0AAE4MEX2</accession>
<sequence length="656" mass="74382">MGYIRDTDIQQLFEELNTLDEHTRIEAKSVTNQLGESIKETISAFSNEPGLGGGYILLGVSHQNDPEKPAYYPSGVNEPDKLQNDLNSLCANIFSSQIRPQVATTIIDGKVVIDVFIEEAPDGLKPISFEKKIGGKSHPKIITAAYRRNASGDILCTDTDTAYLYTLRKMRPYDETIISGTSFADIEPHAISEYRRLRAKRKPNASELQLNDSDLLDALHCTKIVDGVVRPTVSGLILFGTEKALKKYFPMTRLDYLRVKGREWGEEMSEYYTLELREGLMTLLPKAEVAIMDDMIREFSFPSGSLTRSEQTPIPYEAIREVLVNTVMHRDYEVSGPTLVIRFADRIEFHNPGYSLKSLDKIGTPGSKTRNPNIADVLHETEYAENKGTGIAKIRDFMKKANQDPPVFQSDRFENTFSAILYLHQLMDEDAMKWLEHFKDANLSSEESRILVYAKKYDYVSNEICRDITGHDTLKASNILKKLREKGLLVQHSHGSATYYTLPQRHLDNNTDFSLSPQLSPQRIQLQVDNNADFGLSPQLLPQRIQLLGEDGDSERQQLFRTLPESLREEIFNLGQRITPEKKEELILKICSSRSETTAAELSIIFGKTRDWAKKSLKPLVTIGKVAQTVPDKPNSINQAYYVPKTDGQRFITEKW</sequence>
<dbReference type="Proteomes" id="UP001283212">
    <property type="component" value="Unassembled WGS sequence"/>
</dbReference>
<evidence type="ECO:0000259" key="1">
    <source>
        <dbReference type="Pfam" id="PF04326"/>
    </source>
</evidence>
<protein>
    <recommendedName>
        <fullName evidence="1">Schlafen AlbA-2 domain-containing protein</fullName>
    </recommendedName>
</protein>
<dbReference type="InterPro" id="IPR007421">
    <property type="entry name" value="Schlafen_AlbA_2_dom"/>
</dbReference>
<dbReference type="InterPro" id="IPR038475">
    <property type="entry name" value="RecG_C_sf"/>
</dbReference>